<dbReference type="Pfam" id="PF21247">
    <property type="entry name" value="Fic-like_C"/>
    <property type="match status" value="1"/>
</dbReference>
<protein>
    <recommendedName>
        <fullName evidence="1">Filamentation induced by cAMP protein Fic-like C-terminal domain-containing protein</fullName>
    </recommendedName>
</protein>
<comment type="caution">
    <text evidence="2">The sequence shown here is derived from an EMBL/GenBank/DDBJ whole genome shotgun (WGS) entry which is preliminary data.</text>
</comment>
<evidence type="ECO:0000259" key="1">
    <source>
        <dbReference type="Pfam" id="PF21247"/>
    </source>
</evidence>
<proteinExistence type="predicted"/>
<dbReference type="InterPro" id="IPR049514">
    <property type="entry name" value="Fic-like_C"/>
</dbReference>
<evidence type="ECO:0000313" key="2">
    <source>
        <dbReference type="EMBL" id="MBZ0160834.1"/>
    </source>
</evidence>
<dbReference type="Proteomes" id="UP001197609">
    <property type="component" value="Unassembled WGS sequence"/>
</dbReference>
<sequence length="75" mass="8807">MIEQVLLFCRTPRKAIEIRELLGLKHRETFTENYLRPLIEAGLLALTIPDKPRSRLQRYKTTEAGLAVLQKMERE</sequence>
<organism evidence="2 3">
    <name type="scientific">Candidatus Methylomirabilis tolerans</name>
    <dbReference type="NCBI Taxonomy" id="3123416"/>
    <lineage>
        <taxon>Bacteria</taxon>
        <taxon>Candidatus Methylomirabilota</taxon>
        <taxon>Candidatus Methylomirabilia</taxon>
        <taxon>Candidatus Methylomirabilales</taxon>
        <taxon>Candidatus Methylomirabilaceae</taxon>
        <taxon>Candidatus Methylomirabilis</taxon>
    </lineage>
</organism>
<feature type="domain" description="Filamentation induced by cAMP protein Fic-like C-terminal" evidence="1">
    <location>
        <begin position="12"/>
        <end position="62"/>
    </location>
</feature>
<dbReference type="AlphaFoldDB" id="A0AAJ1AJL5"/>
<evidence type="ECO:0000313" key="3">
    <source>
        <dbReference type="Proteomes" id="UP001197609"/>
    </source>
</evidence>
<reference evidence="2 3" key="1">
    <citation type="journal article" date="2021" name="bioRxiv">
        <title>Unraveling nitrogen, sulfur and carbon metabolic pathways and microbial community transcriptional responses to substrate deprivation and toxicity stresses in a bioreactor mimicking anoxic brackish coastal sediment conditions.</title>
        <authorList>
            <person name="Martins P.D."/>
            <person name="Echeveste M.J."/>
            <person name="Arshad A."/>
            <person name="Kurth J."/>
            <person name="Ouboter H."/>
            <person name="Jetten M.S.M."/>
            <person name="Welte C.U."/>
        </authorList>
    </citation>
    <scope>NUCLEOTIDE SEQUENCE [LARGE SCALE GENOMIC DNA]</scope>
    <source>
        <strain evidence="2">MAG_38</strain>
    </source>
</reference>
<name>A0AAJ1AJL5_9BACT</name>
<gene>
    <name evidence="2" type="ORF">K8G79_11980</name>
</gene>
<dbReference type="EMBL" id="JAIOIU010000155">
    <property type="protein sequence ID" value="MBZ0160834.1"/>
    <property type="molecule type" value="Genomic_DNA"/>
</dbReference>
<accession>A0AAJ1AJL5</accession>